<feature type="compositionally biased region" description="Polar residues" evidence="1">
    <location>
        <begin position="226"/>
        <end position="237"/>
    </location>
</feature>
<evidence type="ECO:0000313" key="2">
    <source>
        <dbReference type="EMBL" id="CCI55374.1"/>
    </source>
</evidence>
<feature type="region of interest" description="Disordered" evidence="1">
    <location>
        <begin position="545"/>
        <end position="601"/>
    </location>
</feature>
<feature type="compositionally biased region" description="Low complexity" evidence="1">
    <location>
        <begin position="175"/>
        <end position="196"/>
    </location>
</feature>
<sequence>MRKKVKMQGCPSLNSQSCWEFQGTCEYKTPASASPGNSSEISAAIKGKKEVSEADRWGQSTLGVGDFCKEFGDMTSREFQISMIRELSHFLGLQIKQLKDGTFVSQTKYAKDLIKKFGIEDAKPIKTPMATNGHLDLNEGVWKCGSTAVVSAVRLQYSAAVVSAMPRTRGTTRKSVGAGRGQSSSSRPSAASVQAEEASEVRQKAVQDRGKGPAIVELENEEDSSQAESKTESNTSEDLAGSDEEMGEPEEPQDDLRMISADQFAIKRHINQYLFSSNSINPRFHIKFQEQVYDQLYGPHRKFADHKWIKNNYDEENIRQFYATVHVSPDLSTMKWMTVTRCVECTKEDFERVLRTPSGTWDKLYDNPALLAPTWTNFYDLDVKYTPGKIHGLKPIPSLINRIINHTFFPKSGNFDAVRGHVWNIIDNIMNGRKFDVVEVILRGIVNSKNNRVKRIYHAPYIMALILSKFEYHGGLGSPYKPYKPREGPPIQRGEQEEDAPEEAAAGGAQDQEMRTAQLEFQNETHNRLAALSESVDAMEKLLATPQRYTRCPPLPRASSTPAGPSLASATAPLAPADPAPVPQASAPQDLAPLPPQDPAV</sequence>
<feature type="compositionally biased region" description="Basic and acidic residues" evidence="1">
    <location>
        <begin position="199"/>
        <end position="211"/>
    </location>
</feature>
<reference evidence="2" key="1">
    <citation type="submission" date="2012-05" db="EMBL/GenBank/DDBJ databases">
        <authorList>
            <person name="Han B."/>
            <person name="Lu Y."/>
            <person name="Feng Q."/>
            <person name="Zhao Q."/>
            <person name="Lu T.T."/>
            <person name="Li Y."/>
            <person name="Liu K.Y."/>
            <person name="Huang X.H."/>
            <person name="Fan D.L."/>
            <person name="Weng Q.J."/>
            <person name="Zhang L."/>
            <person name="Lu Y.Q."/>
            <person name="Guo Y.L."/>
            <person name="Li W.J."/>
            <person name="Zhou C.C."/>
            <person name="Lu H.Y."/>
            <person name="Huang T."/>
            <person name="Zhu C.R."/>
            <person name="Zhao Y."/>
            <person name="Hu T."/>
            <person name="Yao N."/>
        </authorList>
    </citation>
    <scope>NUCLEOTIDE SEQUENCE</scope>
</reference>
<accession>L0P1Q3</accession>
<feature type="compositionally biased region" description="Low complexity" evidence="1">
    <location>
        <begin position="583"/>
        <end position="592"/>
    </location>
</feature>
<name>L0P1Q3_PHYED</name>
<evidence type="ECO:0000256" key="1">
    <source>
        <dbReference type="SAM" id="MobiDB-lite"/>
    </source>
</evidence>
<feature type="region of interest" description="Disordered" evidence="1">
    <location>
        <begin position="167"/>
        <end position="253"/>
    </location>
</feature>
<gene>
    <name evidence="2" type="primary">PH01B035L11.19</name>
</gene>
<feature type="compositionally biased region" description="Acidic residues" evidence="1">
    <location>
        <begin position="240"/>
        <end position="253"/>
    </location>
</feature>
<dbReference type="EMBL" id="FO203441">
    <property type="protein sequence ID" value="CCI55374.1"/>
    <property type="molecule type" value="Genomic_DNA"/>
</dbReference>
<dbReference type="AlphaFoldDB" id="L0P1Q3"/>
<proteinExistence type="predicted"/>
<feature type="region of interest" description="Disordered" evidence="1">
    <location>
        <begin position="481"/>
        <end position="511"/>
    </location>
</feature>
<organism evidence="2">
    <name type="scientific">Phyllostachys edulis</name>
    <name type="common">Tortoise shell bamboo</name>
    <name type="synonym">Bambusa edulis</name>
    <dbReference type="NCBI Taxonomy" id="38705"/>
    <lineage>
        <taxon>Eukaryota</taxon>
        <taxon>Viridiplantae</taxon>
        <taxon>Streptophyta</taxon>
        <taxon>Embryophyta</taxon>
        <taxon>Tracheophyta</taxon>
        <taxon>Spermatophyta</taxon>
        <taxon>Magnoliopsida</taxon>
        <taxon>Liliopsida</taxon>
        <taxon>Poales</taxon>
        <taxon>Poaceae</taxon>
        <taxon>BOP clade</taxon>
        <taxon>Bambusoideae</taxon>
        <taxon>Arundinarodae</taxon>
        <taxon>Arundinarieae</taxon>
        <taxon>Arundinariinae</taxon>
        <taxon>Phyllostachys</taxon>
    </lineage>
</organism>
<protein>
    <submittedName>
        <fullName evidence="2">PH01B035L11.19 protein</fullName>
    </submittedName>
</protein>
<feature type="compositionally biased region" description="Low complexity" evidence="1">
    <location>
        <begin position="558"/>
        <end position="575"/>
    </location>
</feature>